<dbReference type="PROSITE" id="PS51257">
    <property type="entry name" value="PROKAR_LIPOPROTEIN"/>
    <property type="match status" value="1"/>
</dbReference>
<evidence type="ECO:0008006" key="3">
    <source>
        <dbReference type="Google" id="ProtNLM"/>
    </source>
</evidence>
<proteinExistence type="predicted"/>
<protein>
    <recommendedName>
        <fullName evidence="3">Lipoprotein</fullName>
    </recommendedName>
</protein>
<reference evidence="2" key="1">
    <citation type="submission" date="2016-10" db="EMBL/GenBank/DDBJ databases">
        <authorList>
            <person name="Varghese N."/>
            <person name="Submissions S."/>
        </authorList>
    </citation>
    <scope>NUCLEOTIDE SEQUENCE [LARGE SCALE GENOMIC DNA]</scope>
    <source>
        <strain evidence="2">DSM 23920</strain>
    </source>
</reference>
<organism evidence="1 2">
    <name type="scientific">Chitinophaga terrae</name>
    <name type="common">ex Kim and Jung 2007</name>
    <dbReference type="NCBI Taxonomy" id="408074"/>
    <lineage>
        <taxon>Bacteria</taxon>
        <taxon>Pseudomonadati</taxon>
        <taxon>Bacteroidota</taxon>
        <taxon>Chitinophagia</taxon>
        <taxon>Chitinophagales</taxon>
        <taxon>Chitinophagaceae</taxon>
        <taxon>Chitinophaga</taxon>
    </lineage>
</organism>
<evidence type="ECO:0000313" key="2">
    <source>
        <dbReference type="Proteomes" id="UP000199656"/>
    </source>
</evidence>
<dbReference type="EMBL" id="FNRL01000020">
    <property type="protein sequence ID" value="SEA87791.1"/>
    <property type="molecule type" value="Genomic_DNA"/>
</dbReference>
<dbReference type="Proteomes" id="UP000199656">
    <property type="component" value="Unassembled WGS sequence"/>
</dbReference>
<dbReference type="RefSeq" id="WP_089763605.1">
    <property type="nucleotide sequence ID" value="NZ_BKAT01000033.1"/>
</dbReference>
<gene>
    <name evidence="1" type="ORF">SAMN05660909_03902</name>
</gene>
<dbReference type="STRING" id="408074.SAMN05660909_03902"/>
<name>A0A1H4ERY9_9BACT</name>
<keyword evidence="2" id="KW-1185">Reference proteome</keyword>
<evidence type="ECO:0000313" key="1">
    <source>
        <dbReference type="EMBL" id="SEA87791.1"/>
    </source>
</evidence>
<dbReference type="OrthoDB" id="705669at2"/>
<sequence>MKFVSVLIVSVFLMTACSKPAVRPEPIKSTLTIQKNDSTWAQDGVVANYNVDEDIVHVTTGKDNETLIISLKKGSIPFDGNIKDYSASVLVAPFKGSAAISAGYLLDSTKANKLRLLVIDNPEKRVACDFVLHFKKDDRYPNGEDTLMFKGRFDVRYKEFSLR</sequence>
<accession>A0A1H4ERY9</accession>
<dbReference type="AlphaFoldDB" id="A0A1H4ERY9"/>